<comment type="caution">
    <text evidence="2">The sequence shown here is derived from an EMBL/GenBank/DDBJ whole genome shotgun (WGS) entry which is preliminary data.</text>
</comment>
<dbReference type="RefSeq" id="XP_062696731.1">
    <property type="nucleotide sequence ID" value="XM_062840483.1"/>
</dbReference>
<dbReference type="Proteomes" id="UP001285908">
    <property type="component" value="Unassembled WGS sequence"/>
</dbReference>
<feature type="compositionally biased region" description="Basic residues" evidence="1">
    <location>
        <begin position="260"/>
        <end position="270"/>
    </location>
</feature>
<keyword evidence="3" id="KW-1185">Reference proteome</keyword>
<dbReference type="AlphaFoldDB" id="A0AAJ0IEY8"/>
<proteinExistence type="predicted"/>
<organism evidence="2 3">
    <name type="scientific">Neurospora hispaniola</name>
    <dbReference type="NCBI Taxonomy" id="588809"/>
    <lineage>
        <taxon>Eukaryota</taxon>
        <taxon>Fungi</taxon>
        <taxon>Dikarya</taxon>
        <taxon>Ascomycota</taxon>
        <taxon>Pezizomycotina</taxon>
        <taxon>Sordariomycetes</taxon>
        <taxon>Sordariomycetidae</taxon>
        <taxon>Sordariales</taxon>
        <taxon>Sordariaceae</taxon>
        <taxon>Neurospora</taxon>
    </lineage>
</organism>
<dbReference type="GeneID" id="87878105"/>
<dbReference type="EMBL" id="JAULSX010000001">
    <property type="protein sequence ID" value="KAK3499098.1"/>
    <property type="molecule type" value="Genomic_DNA"/>
</dbReference>
<evidence type="ECO:0000313" key="2">
    <source>
        <dbReference type="EMBL" id="KAK3499098.1"/>
    </source>
</evidence>
<feature type="region of interest" description="Disordered" evidence="1">
    <location>
        <begin position="251"/>
        <end position="286"/>
    </location>
</feature>
<reference evidence="2 3" key="1">
    <citation type="journal article" date="2023" name="Mol. Phylogenet. Evol.">
        <title>Genome-scale phylogeny and comparative genomics of the fungal order Sordariales.</title>
        <authorList>
            <person name="Hensen N."/>
            <person name="Bonometti L."/>
            <person name="Westerberg I."/>
            <person name="Brannstrom I.O."/>
            <person name="Guillou S."/>
            <person name="Cros-Aarteil S."/>
            <person name="Calhoun S."/>
            <person name="Haridas S."/>
            <person name="Kuo A."/>
            <person name="Mondo S."/>
            <person name="Pangilinan J."/>
            <person name="Riley R."/>
            <person name="LaButti K."/>
            <person name="Andreopoulos B."/>
            <person name="Lipzen A."/>
            <person name="Chen C."/>
            <person name="Yan M."/>
            <person name="Daum C."/>
            <person name="Ng V."/>
            <person name="Clum A."/>
            <person name="Steindorff A."/>
            <person name="Ohm R.A."/>
            <person name="Martin F."/>
            <person name="Silar P."/>
            <person name="Natvig D.O."/>
            <person name="Lalanne C."/>
            <person name="Gautier V."/>
            <person name="Ament-Velasquez S.L."/>
            <person name="Kruys A."/>
            <person name="Hutchinson M.I."/>
            <person name="Powell A.J."/>
            <person name="Barry K."/>
            <person name="Miller A.N."/>
            <person name="Grigoriev I.V."/>
            <person name="Debuchy R."/>
            <person name="Gladieux P."/>
            <person name="Hiltunen Thoren M."/>
            <person name="Johannesson H."/>
        </authorList>
    </citation>
    <scope>NUCLEOTIDE SEQUENCE [LARGE SCALE GENOMIC DNA]</scope>
    <source>
        <strain evidence="2 3">FGSC 10403</strain>
    </source>
</reference>
<gene>
    <name evidence="2" type="ORF">B0T23DRAFT_434102</name>
</gene>
<evidence type="ECO:0000256" key="1">
    <source>
        <dbReference type="SAM" id="MobiDB-lite"/>
    </source>
</evidence>
<sequence>MATSPTESTTSSTFDHEAKELWPEWKHSFGKHLPVFLIPNLQDDENFEEWRFMAHTKLCAFNLKGFIEGTETPPQGDDSRIARLNRKVFAERRQYAFRIIYDSINPILQQLKSSGHWTLDTNDRDPKVLWDAVHRWDVDRPITYKCRLMEELADICHCQHNSDILAYRDRAFWLRTRLKRMGTPIADQLYMGFLVKGLQTYDSIWADYLYKQIEDGSLNPSQLEVDIGSQYPFYKKLRERREDDLKNNLLELESQIRGQPKNKRRRKAKDHRSGPSGVVKRCSNRH</sequence>
<name>A0AAJ0IEY8_9PEZI</name>
<evidence type="ECO:0000313" key="3">
    <source>
        <dbReference type="Proteomes" id="UP001285908"/>
    </source>
</evidence>
<protein>
    <submittedName>
        <fullName evidence="2">Uncharacterized protein</fullName>
    </submittedName>
</protein>
<accession>A0AAJ0IEY8</accession>